<dbReference type="EMBL" id="CP132508">
    <property type="protein sequence ID" value="WPD19879.1"/>
    <property type="molecule type" value="Genomic_DNA"/>
</dbReference>
<sequence length="300" mass="30427">MHHGQPAAARRPLTAGRTGARPQPGVGRWLRVAGWLALALFVAVTLGPRAAGHTPAVEPAASPPVPPIVRLHVVAHSDAARDQAVKLQVRDALLPLVTAAAAGVRTPEEVLQRVAAMAPQLEGRAEAVVRQAGLSYGARVEIGSFAFDRRELGGFVYPAGTYPAVRVVLGSGRGHNFWCVLFPGLCRVGDGGPAGAGADPATAVEPLGAVAAGASGTSARLATPVPGSGGEAASATPQALAGGAYAAPDGTAAGTADTAAVDPAGAGRPPETRWFLLEWWRGSVGSWWASLAAWQRAAAR</sequence>
<proteinExistence type="predicted"/>
<evidence type="ECO:0000313" key="3">
    <source>
        <dbReference type="Proteomes" id="UP001304683"/>
    </source>
</evidence>
<name>A0ABZ0QRG2_9FIRM</name>
<organism evidence="2 3">
    <name type="scientific">Thermaerobacter composti</name>
    <dbReference type="NCBI Taxonomy" id="554949"/>
    <lineage>
        <taxon>Bacteria</taxon>
        <taxon>Bacillati</taxon>
        <taxon>Bacillota</taxon>
        <taxon>Clostridia</taxon>
        <taxon>Eubacteriales</taxon>
        <taxon>Clostridiales Family XVII. Incertae Sedis</taxon>
        <taxon>Thermaerobacter</taxon>
    </lineage>
</organism>
<reference evidence="2 3" key="1">
    <citation type="submission" date="2023-08" db="EMBL/GenBank/DDBJ databases">
        <title>Genome sequence of Thermaerobacter compostii strain Ins1, a spore-forming filamentous bacterium isolated from a deep geothermal reservoir.</title>
        <authorList>
            <person name="Bregnard D."/>
            <person name="Gonzalez D."/>
            <person name="Junier P."/>
        </authorList>
    </citation>
    <scope>NUCLEOTIDE SEQUENCE [LARGE SCALE GENOMIC DNA]</scope>
    <source>
        <strain evidence="2 3">Ins1</strain>
    </source>
</reference>
<protein>
    <submittedName>
        <fullName evidence="2">Stage II sporulation protein R</fullName>
    </submittedName>
</protein>
<evidence type="ECO:0000313" key="2">
    <source>
        <dbReference type="EMBL" id="WPD19879.1"/>
    </source>
</evidence>
<dbReference type="InterPro" id="IPR014202">
    <property type="entry name" value="Spore_II_R"/>
</dbReference>
<accession>A0ABZ0QRG2</accession>
<dbReference type="Proteomes" id="UP001304683">
    <property type="component" value="Chromosome"/>
</dbReference>
<dbReference type="Pfam" id="PF09551">
    <property type="entry name" value="Spore_II_R"/>
    <property type="match status" value="1"/>
</dbReference>
<evidence type="ECO:0000256" key="1">
    <source>
        <dbReference type="SAM" id="MobiDB-lite"/>
    </source>
</evidence>
<gene>
    <name evidence="2" type="ORF">Q5761_04315</name>
</gene>
<keyword evidence="3" id="KW-1185">Reference proteome</keyword>
<feature type="region of interest" description="Disordered" evidence="1">
    <location>
        <begin position="1"/>
        <end position="22"/>
    </location>
</feature>
<dbReference type="RefSeq" id="WP_167758895.1">
    <property type="nucleotide sequence ID" value="NZ_CP132508.1"/>
</dbReference>